<dbReference type="Proteomes" id="UP000232710">
    <property type="component" value="Segment"/>
</dbReference>
<proteinExistence type="predicted"/>
<keyword evidence="2" id="KW-1185">Reference proteome</keyword>
<evidence type="ECO:0000313" key="2">
    <source>
        <dbReference type="Proteomes" id="UP000232710"/>
    </source>
</evidence>
<gene>
    <name evidence="1" type="ORF">MPXG_00141</name>
</gene>
<sequence length="97" mass="11669">MTEFKDDLHETNKLIREVILPHMVKLEMEIASLRKHVWPYVQARKEQFILSDLESKRDFLKFLDEDTVLELLKLKAKISSSSFELHKREYDLTKNFC</sequence>
<accession>G9E6B2</accession>
<protein>
    <submittedName>
        <fullName evidence="1">Uncharacterized protein</fullName>
    </submittedName>
</protein>
<reference evidence="1 2" key="1">
    <citation type="submission" date="2010-12" db="EMBL/GenBank/DDBJ databases">
        <title>The Genome Sequence of Micromonas pusilla virus SP1.</title>
        <authorList>
            <consortium name="The Broad Institute Genome Sequencing Platform"/>
            <person name="Henn M.R."/>
            <person name="Suttle C."/>
            <person name="Winget D."/>
            <person name="Chan A."/>
            <person name="Levin J."/>
            <person name="Malboeuf C."/>
            <person name="Casali M."/>
            <person name="Russ C."/>
            <person name="Lennon N."/>
            <person name="Chapman S.B."/>
            <person name="Erlich R."/>
            <person name="Young S.K."/>
            <person name="Yandava C."/>
            <person name="Zeng Q."/>
            <person name="Alvarado L."/>
            <person name="Anderson S."/>
            <person name="Berlin A."/>
            <person name="Chen Z."/>
            <person name="Freedman E."/>
            <person name="Gellesch M."/>
            <person name="Goldberg J."/>
            <person name="Green L."/>
            <person name="Griggs A."/>
            <person name="Gujja S."/>
            <person name="Heilman E.R."/>
            <person name="Heiman D."/>
            <person name="Hollinger A."/>
            <person name="Howarth C."/>
            <person name="Larson L."/>
            <person name="Mehta T."/>
            <person name="Pearson M."/>
            <person name="Roberts A."/>
            <person name="Ryan E."/>
            <person name="Saif S."/>
            <person name="Shea T."/>
            <person name="Shenoy N."/>
            <person name="Sisk P."/>
            <person name="Stolte C."/>
            <person name="Sykes S."/>
            <person name="White J."/>
            <person name="Haas B."/>
            <person name="Nusbaum C."/>
            <person name="Birren B."/>
        </authorList>
    </citation>
    <scope>NUCLEOTIDE SEQUENCE [LARGE SCALE GENOMIC DNA]</scope>
    <source>
        <strain evidence="1 2">SP1</strain>
    </source>
</reference>
<dbReference type="EMBL" id="JF974320">
    <property type="protein sequence ID" value="AET84939.1"/>
    <property type="molecule type" value="Genomic_DNA"/>
</dbReference>
<evidence type="ECO:0000313" key="1">
    <source>
        <dbReference type="EMBL" id="AET84939.1"/>
    </source>
</evidence>
<organismHost>
    <name type="scientific">Micromonas pusilla</name>
    <name type="common">Picoplanktonic green alga</name>
    <name type="synonym">Chromulina pusilla</name>
    <dbReference type="NCBI Taxonomy" id="38833"/>
</organismHost>
<name>G9E6B2_MPSP1</name>
<organism evidence="1 2">
    <name type="scientific">Micromonas pusilla virus SP1</name>
    <name type="common">MpV-SP1</name>
    <dbReference type="NCBI Taxonomy" id="373996"/>
    <lineage>
        <taxon>Viruses</taxon>
        <taxon>Varidnaviria</taxon>
        <taxon>Bamfordvirae</taxon>
        <taxon>Nucleocytoviricota</taxon>
        <taxon>Megaviricetes</taxon>
        <taxon>Algavirales</taxon>
        <taxon>Phycodnaviridae</taxon>
        <taxon>Prasinovirus</taxon>
        <taxon>Prasinovirus micromonas</taxon>
    </lineage>
</organism>